<comment type="subcellular location">
    <subcellularLocation>
        <location evidence="1 6">Cytoplasm</location>
        <location evidence="1 6">Nucleoid</location>
    </subcellularLocation>
</comment>
<dbReference type="PANTHER" id="PTHR38103">
    <property type="entry name" value="RECOMBINATION-ASSOCIATED PROTEIN RDGC"/>
    <property type="match status" value="1"/>
</dbReference>
<dbReference type="AlphaFoldDB" id="A0A7U7GF31"/>
<evidence type="ECO:0000256" key="1">
    <source>
        <dbReference type="ARBA" id="ARBA00004453"/>
    </source>
</evidence>
<keyword evidence="5 6" id="KW-0233">DNA recombination</keyword>
<dbReference type="NCBIfam" id="NF001464">
    <property type="entry name" value="PRK00321.1-5"/>
    <property type="match status" value="1"/>
</dbReference>
<dbReference type="HAMAP" id="MF_00194">
    <property type="entry name" value="RdgC"/>
    <property type="match status" value="1"/>
</dbReference>
<evidence type="ECO:0000256" key="3">
    <source>
        <dbReference type="ARBA" id="ARBA00022296"/>
    </source>
</evidence>
<dbReference type="GO" id="GO:0000018">
    <property type="term" value="P:regulation of DNA recombination"/>
    <property type="evidence" value="ECO:0007669"/>
    <property type="project" value="TreeGrafter"/>
</dbReference>
<dbReference type="GO" id="GO:0005737">
    <property type="term" value="C:cytoplasm"/>
    <property type="evidence" value="ECO:0007669"/>
    <property type="project" value="UniProtKB-UniRule"/>
</dbReference>
<dbReference type="PANTHER" id="PTHR38103:SF1">
    <property type="entry name" value="RECOMBINATION-ASSOCIATED PROTEIN RDGC"/>
    <property type="match status" value="1"/>
</dbReference>
<evidence type="ECO:0000256" key="2">
    <source>
        <dbReference type="ARBA" id="ARBA00008657"/>
    </source>
</evidence>
<dbReference type="InterPro" id="IPR007476">
    <property type="entry name" value="RdgC"/>
</dbReference>
<reference evidence="7 8" key="1">
    <citation type="journal article" date="2014" name="ISME J.">
        <title>Candidatus Competibacter-lineage genomes retrieved from metagenomes reveal functional metabolic diversity.</title>
        <authorList>
            <person name="McIlroy S.J."/>
            <person name="Albertsen M."/>
            <person name="Andresen E.K."/>
            <person name="Saunders A.M."/>
            <person name="Kristiansen R."/>
            <person name="Stokholm-Bjerregaard M."/>
            <person name="Nielsen K.L."/>
            <person name="Nielsen P.H."/>
        </authorList>
    </citation>
    <scope>NUCLEOTIDE SEQUENCE [LARGE SCALE GENOMIC DNA]</scope>
    <source>
        <strain evidence="7 8">Run_B_J11</strain>
    </source>
</reference>
<dbReference type="Proteomes" id="UP000019184">
    <property type="component" value="Unassembled WGS sequence"/>
</dbReference>
<name>A0A7U7GF31_9GAMM</name>
<evidence type="ECO:0000256" key="4">
    <source>
        <dbReference type="ARBA" id="ARBA00022490"/>
    </source>
</evidence>
<protein>
    <recommendedName>
        <fullName evidence="3 6">Recombination-associated protein RdgC</fullName>
    </recommendedName>
</protein>
<dbReference type="RefSeq" id="WP_034435968.1">
    <property type="nucleotide sequence ID" value="NZ_CBTK010000295.1"/>
</dbReference>
<dbReference type="GO" id="GO:0043590">
    <property type="term" value="C:bacterial nucleoid"/>
    <property type="evidence" value="ECO:0007669"/>
    <property type="project" value="TreeGrafter"/>
</dbReference>
<evidence type="ECO:0000256" key="6">
    <source>
        <dbReference type="HAMAP-Rule" id="MF_00194"/>
    </source>
</evidence>
<keyword evidence="8" id="KW-1185">Reference proteome</keyword>
<dbReference type="GO" id="GO:0006310">
    <property type="term" value="P:DNA recombination"/>
    <property type="evidence" value="ECO:0007669"/>
    <property type="project" value="UniProtKB-UniRule"/>
</dbReference>
<comment type="similarity">
    <text evidence="2 6">Belongs to the RdgC family.</text>
</comment>
<gene>
    <name evidence="6" type="primary">rdgC</name>
    <name evidence="7" type="ORF">BN874_770073</name>
</gene>
<dbReference type="GO" id="GO:0003690">
    <property type="term" value="F:double-stranded DNA binding"/>
    <property type="evidence" value="ECO:0007669"/>
    <property type="project" value="TreeGrafter"/>
</dbReference>
<comment type="function">
    <text evidence="6">May be involved in recombination.</text>
</comment>
<dbReference type="Pfam" id="PF04381">
    <property type="entry name" value="RdgC"/>
    <property type="match status" value="1"/>
</dbReference>
<dbReference type="EMBL" id="CBTK010000295">
    <property type="protein sequence ID" value="CDH47223.1"/>
    <property type="molecule type" value="Genomic_DNA"/>
</dbReference>
<keyword evidence="4 6" id="KW-0963">Cytoplasm</keyword>
<proteinExistence type="inferred from homology"/>
<evidence type="ECO:0000313" key="7">
    <source>
        <dbReference type="EMBL" id="CDH47223.1"/>
    </source>
</evidence>
<organism evidence="7 8">
    <name type="scientific">Candidatus Contendobacter odensis Run_B_J11</name>
    <dbReference type="NCBI Taxonomy" id="1400861"/>
    <lineage>
        <taxon>Bacteria</taxon>
        <taxon>Pseudomonadati</taxon>
        <taxon>Pseudomonadota</taxon>
        <taxon>Gammaproteobacteria</taxon>
        <taxon>Candidatus Competibacteraceae</taxon>
        <taxon>Candidatus Contendibacter</taxon>
    </lineage>
</organism>
<evidence type="ECO:0000313" key="8">
    <source>
        <dbReference type="Proteomes" id="UP000019184"/>
    </source>
</evidence>
<sequence length="305" mass="34113">MWFKNLTLLRLLEPFPFTAETLAARLGGYAFQPCPSHQPSIAGWTPPLGRKATELVHVVNGRLLLCLRTEEKLLPAMVINQAVDERIAVIEDQQRRPVRRRERQELREQLVQELLPRALNRSRQGYAYLDPMAGWLVVDSASPRGVEEITGMLRKTLDTLPVAPPQVRQSPTTVMTAWLAQGGAPAEFALGDVCELREDEVAGGIVRCRGQDLTGDEIRSHLQAGKLVTRLGLSWDERVAFVLDETLVIRRLQFLDVVRESLRDTATDAAEALFDAEFALMSGELALWLPRLLELFGGEAERSSV</sequence>
<comment type="caution">
    <text evidence="7">The sequence shown here is derived from an EMBL/GenBank/DDBJ whole genome shotgun (WGS) entry which is preliminary data.</text>
</comment>
<dbReference type="OrthoDB" id="5290530at2"/>
<evidence type="ECO:0000256" key="5">
    <source>
        <dbReference type="ARBA" id="ARBA00023172"/>
    </source>
</evidence>
<accession>A0A7U7GF31</accession>